<dbReference type="InterPro" id="IPR029240">
    <property type="entry name" value="MMS19_N"/>
</dbReference>
<evidence type="ECO:0000256" key="1">
    <source>
        <dbReference type="RuleBase" id="RU367072"/>
    </source>
</evidence>
<evidence type="ECO:0000313" key="4">
    <source>
        <dbReference type="Proteomes" id="UP001295423"/>
    </source>
</evidence>
<keyword evidence="1" id="KW-0234">DNA repair</keyword>
<dbReference type="AlphaFoldDB" id="A0AAD2FVY4"/>
<gene>
    <name evidence="3" type="ORF">CYCCA115_LOCUS14910</name>
</gene>
<dbReference type="PANTHER" id="PTHR12891:SF0">
    <property type="entry name" value="MMS19 NUCLEOTIDE EXCISION REPAIR PROTEIN HOMOLOG"/>
    <property type="match status" value="1"/>
</dbReference>
<dbReference type="GO" id="GO:0051604">
    <property type="term" value="P:protein maturation"/>
    <property type="evidence" value="ECO:0007669"/>
    <property type="project" value="UniProtKB-UniRule"/>
</dbReference>
<dbReference type="PANTHER" id="PTHR12891">
    <property type="entry name" value="DNA REPAIR/TRANSCRIPTION PROTEIN MET18/MMS19"/>
    <property type="match status" value="1"/>
</dbReference>
<dbReference type="GO" id="GO:0006281">
    <property type="term" value="P:DNA repair"/>
    <property type="evidence" value="ECO:0007669"/>
    <property type="project" value="UniProtKB-UniRule"/>
</dbReference>
<keyword evidence="4" id="KW-1185">Reference proteome</keyword>
<comment type="subcellular location">
    <subcellularLocation>
        <location evidence="1">Nucleus</location>
    </subcellularLocation>
</comment>
<feature type="domain" description="MMS19 N-terminal" evidence="2">
    <location>
        <begin position="88"/>
        <end position="360"/>
    </location>
</feature>
<proteinExistence type="inferred from homology"/>
<dbReference type="GO" id="GO:0016226">
    <property type="term" value="P:iron-sulfur cluster assembly"/>
    <property type="evidence" value="ECO:0007669"/>
    <property type="project" value="UniProtKB-UniRule"/>
</dbReference>
<dbReference type="InterPro" id="IPR016024">
    <property type="entry name" value="ARM-type_fold"/>
</dbReference>
<dbReference type="Proteomes" id="UP001295423">
    <property type="component" value="Unassembled WGS sequence"/>
</dbReference>
<organism evidence="3 4">
    <name type="scientific">Cylindrotheca closterium</name>
    <dbReference type="NCBI Taxonomy" id="2856"/>
    <lineage>
        <taxon>Eukaryota</taxon>
        <taxon>Sar</taxon>
        <taxon>Stramenopiles</taxon>
        <taxon>Ochrophyta</taxon>
        <taxon>Bacillariophyta</taxon>
        <taxon>Bacillariophyceae</taxon>
        <taxon>Bacillariophycidae</taxon>
        <taxon>Bacillariales</taxon>
        <taxon>Bacillariaceae</taxon>
        <taxon>Cylindrotheca</taxon>
    </lineage>
</organism>
<dbReference type="SUPFAM" id="SSF48371">
    <property type="entry name" value="ARM repeat"/>
    <property type="match status" value="1"/>
</dbReference>
<name>A0AAD2FVY4_9STRA</name>
<dbReference type="InterPro" id="IPR039920">
    <property type="entry name" value="MMS19"/>
</dbReference>
<keyword evidence="1" id="KW-0227">DNA damage</keyword>
<dbReference type="GO" id="GO:0097361">
    <property type="term" value="C:cytosolic [4Fe-4S] assembly targeting complex"/>
    <property type="evidence" value="ECO:0007669"/>
    <property type="project" value="UniProtKB-UniRule"/>
</dbReference>
<comment type="function">
    <text evidence="1">Key component of the cytosolic iron-sulfur protein assembly (CIA) complex, a multiprotein complex that mediates the incorporation of iron-sulfur cluster into apoproteins specifically involved in DNA metabolism and genomic integrity. In the CIA complex, MMS19 acts as an adapter between early-acting CIA components and a subset of cellular target iron-sulfur proteins.</text>
</comment>
<comment type="caution">
    <text evidence="3">The sequence shown here is derived from an EMBL/GenBank/DDBJ whole genome shotgun (WGS) entry which is preliminary data.</text>
</comment>
<evidence type="ECO:0000313" key="3">
    <source>
        <dbReference type="EMBL" id="CAJ1954318.1"/>
    </source>
</evidence>
<dbReference type="GO" id="GO:0005634">
    <property type="term" value="C:nucleus"/>
    <property type="evidence" value="ECO:0007669"/>
    <property type="project" value="UniProtKB-SubCell"/>
</dbReference>
<sequence>MAKKQAPADIKSLEQLFQGWAKRCVKEQGSDNDELLDTPAAHEVLQQDSQSFFLDLNTKAIHSNPVFLDGDIRIETKSPIEIALAKLIQDLGPAFSAIHHESRYRALHVLVGAIQGCKNNSFSNTVAQLLGGFLLKHCGPIDDDDYGEDYDSMIRNTAIHGLVALLQLSSSSIANDDEVQKAVEIRLQFAQEGIKLRCAAPDSMVVDDYGMPPETKDMREQLSSLPRSKRSLCFELIESAIKGVAGITNQIRSDASLLQDKSVLQQNLITFTRLTTSCLHGESDPRCLQQLLTIFHEMQQAFEPYFLESSKEDLVFPSEDLFDAVAPYFPIQFTPPPNNVYGITRDGLNSALLAVLCYTKMDKNAIAHKRLPMINLTVGLFLEQLVPLEGEEPPSTLDKLEGTECLSKLLFPETGSAMVELLDAPTLKSLWSEIKRTHDESSMDISAPGVEGVNNKILADNCRTLVSSLALALEMLSDKSLWDAFVSEPLLKQKRKIDMSPSASRLNIAYMACLTASGGPRTLRFCLGVGLESLLDFLSENLEDTEDAAAATHGIGAFFSSCTVAINRGRKEGVVFYPHPLEQYAKKASKVLLDAVEHKELSPAIKVGATRALEFLVLAVSEETFKDELLTRLCSFIETMSESVTQKSPSDESDWVDACSSTLGSILGNVVDQETNDASKTVVSSPAIQQLVKEVVTPKLLEAAKSLPLASSASKKAIAMACTLSATYSSQTITALLEALQKSLEGGVIDDSCIQCCDALSYVLRNGGDSPARAYHDSPASSAILKSLGGGRMRYSKSTEKMANLSLPTEESKGNADSARTKVQLVLSYLLPAYENNVPVMTLVQLNRDVADVLPPMSEADKRTLSITLPILGSALGAINELPSIEDGDMDTDRSSLQEVCIGMLPGLTELVMTEGNDVETRSSAAYCMHTMLSLGNLGMKECPVKPVVDDLVKRFTSAKFDQHAYTDWLNFLSLMASSSARRGGSSSNTAGKIAQFLVEFAVVGKAQLPFTSGAENKLDLSSFVDEKVASKLRVVSASAYGSILALDVKPLMKQRLTHVCLRYIKEAYEEEKSQAQIGNSIPPPSVSLMVLICHLICNVDLSKMGKMTLHQTAAMAVEGLSSSELFDPSTAFDPMTTTSKNLVLVAILKLVSAAPHSLPADGFLLTLVTGLLQAYAVSDPSSEVSTKLLALQGLAALANLEGARKAVATIQPAVVSVLGPAINHPSGMLRQAAVEVRNAWYLVEQSSR</sequence>
<keyword evidence="1" id="KW-0539">Nucleus</keyword>
<comment type="similarity">
    <text evidence="1">Belongs to the MET18/MMS19 family.</text>
</comment>
<reference evidence="3" key="1">
    <citation type="submission" date="2023-08" db="EMBL/GenBank/DDBJ databases">
        <authorList>
            <person name="Audoor S."/>
            <person name="Bilcke G."/>
        </authorList>
    </citation>
    <scope>NUCLEOTIDE SEQUENCE</scope>
</reference>
<evidence type="ECO:0000259" key="2">
    <source>
        <dbReference type="Pfam" id="PF14500"/>
    </source>
</evidence>
<dbReference type="EMBL" id="CAKOGP040001869">
    <property type="protein sequence ID" value="CAJ1954318.1"/>
    <property type="molecule type" value="Genomic_DNA"/>
</dbReference>
<dbReference type="Pfam" id="PF14500">
    <property type="entry name" value="MMS19_N"/>
    <property type="match status" value="1"/>
</dbReference>
<protein>
    <recommendedName>
        <fullName evidence="1">MMS19 nucleotide excision repair protein</fullName>
    </recommendedName>
</protein>
<accession>A0AAD2FVY4</accession>